<gene>
    <name evidence="5" type="ORF">SAMN04488513_103308</name>
</gene>
<dbReference type="Gene3D" id="3.90.1150.10">
    <property type="entry name" value="Aspartate Aminotransferase, domain 1"/>
    <property type="match status" value="1"/>
</dbReference>
<dbReference type="CDD" id="cd00616">
    <property type="entry name" value="AHBA_syn"/>
    <property type="match status" value="1"/>
</dbReference>
<evidence type="ECO:0000313" key="6">
    <source>
        <dbReference type="Proteomes" id="UP000184543"/>
    </source>
</evidence>
<protein>
    <submittedName>
        <fullName evidence="5">dTDP-4-amino-4,6-dideoxygalactose transaminase</fullName>
    </submittedName>
</protein>
<proteinExistence type="inferred from homology"/>
<dbReference type="PANTHER" id="PTHR30244:SF34">
    <property type="entry name" value="DTDP-4-AMINO-4,6-DIDEOXYGALACTOSE TRANSAMINASE"/>
    <property type="match status" value="1"/>
</dbReference>
<keyword evidence="3 4" id="KW-0663">Pyridoxal phosphate</keyword>
<dbReference type="PANTHER" id="PTHR30244">
    <property type="entry name" value="TRANSAMINASE"/>
    <property type="match status" value="1"/>
</dbReference>
<comment type="similarity">
    <text evidence="1 4">Belongs to the DegT/DnrJ/EryC1 family.</text>
</comment>
<keyword evidence="6" id="KW-1185">Reference proteome</keyword>
<evidence type="ECO:0000313" key="5">
    <source>
        <dbReference type="EMBL" id="SHJ28885.1"/>
    </source>
</evidence>
<feature type="active site" description="Proton acceptor" evidence="2">
    <location>
        <position position="212"/>
    </location>
</feature>
<dbReference type="PIRSF" id="PIRSF000390">
    <property type="entry name" value="PLP_StrS"/>
    <property type="match status" value="1"/>
</dbReference>
<name>A0A1M6I3A4_9FLAO</name>
<dbReference type="Proteomes" id="UP000184543">
    <property type="component" value="Unassembled WGS sequence"/>
</dbReference>
<feature type="modified residue" description="N6-(pyridoxal phosphate)lysine" evidence="3">
    <location>
        <position position="212"/>
    </location>
</feature>
<evidence type="ECO:0000256" key="2">
    <source>
        <dbReference type="PIRSR" id="PIRSR000390-1"/>
    </source>
</evidence>
<sequence>MMNKVVSQYLKTDNMKKLAIQGGRPIRNVKTNPWPQWPVWGKGEEKALIDVLNSGVWSYNGPKETEFNKEFAKFTGTAYSICTVNGTVTLQIALEALGIGIGDEVIIPGLTWQATAATVIDVNATPILVDVLDDTWCIDPEAIKRAITPNTKAIIPVHLYGGFADMDAIMEIAKAHNLYVIEDCAHKHGGEWKGKKAGSIGHIGSFSFQLSKHLTAGEGGAVTTDDPILAERLDALRNCGRRPESTMAQSGDKGIGDYGDDGNFIQSGNLRITEFQAAILVEGLKRLPQQNALRDANGAYLNGLIKEIPGITPLRRDPRETQKAYFNFAFRYDRDQFKDLPVSRFRSALEAELGIVVDACYEPLNNCSLYVPHTKPARHKLSEAYWDAIDPKRFSLPVCERLFADESVCLHHKVLMGSQADMDMMAAAIQKIYDNAEELLDQ</sequence>
<dbReference type="InterPro" id="IPR000653">
    <property type="entry name" value="DegT/StrS_aminotransferase"/>
</dbReference>
<dbReference type="GO" id="GO:0030170">
    <property type="term" value="F:pyridoxal phosphate binding"/>
    <property type="evidence" value="ECO:0007669"/>
    <property type="project" value="TreeGrafter"/>
</dbReference>
<dbReference type="EMBL" id="FQYU01000003">
    <property type="protein sequence ID" value="SHJ28885.1"/>
    <property type="molecule type" value="Genomic_DNA"/>
</dbReference>
<dbReference type="STRING" id="192903.SAMN04488513_103308"/>
<dbReference type="Pfam" id="PF01041">
    <property type="entry name" value="DegT_DnrJ_EryC1"/>
    <property type="match status" value="1"/>
</dbReference>
<dbReference type="GO" id="GO:0008483">
    <property type="term" value="F:transaminase activity"/>
    <property type="evidence" value="ECO:0007669"/>
    <property type="project" value="TreeGrafter"/>
</dbReference>
<dbReference type="GO" id="GO:0000271">
    <property type="term" value="P:polysaccharide biosynthetic process"/>
    <property type="evidence" value="ECO:0007669"/>
    <property type="project" value="TreeGrafter"/>
</dbReference>
<evidence type="ECO:0000256" key="3">
    <source>
        <dbReference type="PIRSR" id="PIRSR000390-2"/>
    </source>
</evidence>
<evidence type="ECO:0000256" key="1">
    <source>
        <dbReference type="ARBA" id="ARBA00037999"/>
    </source>
</evidence>
<dbReference type="Gene3D" id="3.40.640.10">
    <property type="entry name" value="Type I PLP-dependent aspartate aminotransferase-like (Major domain)"/>
    <property type="match status" value="1"/>
</dbReference>
<dbReference type="AlphaFoldDB" id="A0A1M6I3A4"/>
<accession>A0A1M6I3A4</accession>
<dbReference type="InterPro" id="IPR015421">
    <property type="entry name" value="PyrdxlP-dep_Trfase_major"/>
</dbReference>
<reference evidence="6" key="1">
    <citation type="submission" date="2016-11" db="EMBL/GenBank/DDBJ databases">
        <authorList>
            <person name="Varghese N."/>
            <person name="Submissions S."/>
        </authorList>
    </citation>
    <scope>NUCLEOTIDE SEQUENCE [LARGE SCALE GENOMIC DNA]</scope>
    <source>
        <strain evidence="6">DSM 19858</strain>
    </source>
</reference>
<organism evidence="5 6">
    <name type="scientific">Pseudozobellia thermophila</name>
    <dbReference type="NCBI Taxonomy" id="192903"/>
    <lineage>
        <taxon>Bacteria</taxon>
        <taxon>Pseudomonadati</taxon>
        <taxon>Bacteroidota</taxon>
        <taxon>Flavobacteriia</taxon>
        <taxon>Flavobacteriales</taxon>
        <taxon>Flavobacteriaceae</taxon>
        <taxon>Pseudozobellia</taxon>
    </lineage>
</organism>
<evidence type="ECO:0000256" key="4">
    <source>
        <dbReference type="RuleBase" id="RU004508"/>
    </source>
</evidence>
<dbReference type="InterPro" id="IPR015422">
    <property type="entry name" value="PyrdxlP-dep_Trfase_small"/>
</dbReference>
<dbReference type="SUPFAM" id="SSF53383">
    <property type="entry name" value="PLP-dependent transferases"/>
    <property type="match status" value="1"/>
</dbReference>
<dbReference type="InterPro" id="IPR015424">
    <property type="entry name" value="PyrdxlP-dep_Trfase"/>
</dbReference>